<feature type="non-terminal residue" evidence="1">
    <location>
        <position position="1"/>
    </location>
</feature>
<accession>A0ACA9PQS8</accession>
<reference evidence="1" key="1">
    <citation type="submission" date="2021-06" db="EMBL/GenBank/DDBJ databases">
        <authorList>
            <person name="Kallberg Y."/>
            <person name="Tangrot J."/>
            <person name="Rosling A."/>
        </authorList>
    </citation>
    <scope>NUCLEOTIDE SEQUENCE</scope>
    <source>
        <strain evidence="1">28 12/20/2015</strain>
    </source>
</reference>
<evidence type="ECO:0000313" key="1">
    <source>
        <dbReference type="EMBL" id="CAG8721123.1"/>
    </source>
</evidence>
<organism evidence="1 2">
    <name type="scientific">Cetraspora pellucida</name>
    <dbReference type="NCBI Taxonomy" id="1433469"/>
    <lineage>
        <taxon>Eukaryota</taxon>
        <taxon>Fungi</taxon>
        <taxon>Fungi incertae sedis</taxon>
        <taxon>Mucoromycota</taxon>
        <taxon>Glomeromycotina</taxon>
        <taxon>Glomeromycetes</taxon>
        <taxon>Diversisporales</taxon>
        <taxon>Gigasporaceae</taxon>
        <taxon>Cetraspora</taxon>
    </lineage>
</organism>
<name>A0ACA9PQS8_9GLOM</name>
<proteinExistence type="predicted"/>
<sequence>LVHVSDTKNKDCPFCTEDYASDESGIYYIPSYPFQGIYDPQIR</sequence>
<protein>
    <submittedName>
        <fullName evidence="1">1151_t:CDS:1</fullName>
    </submittedName>
</protein>
<evidence type="ECO:0000313" key="2">
    <source>
        <dbReference type="Proteomes" id="UP000789366"/>
    </source>
</evidence>
<dbReference type="EMBL" id="CAJVPW010029400">
    <property type="protein sequence ID" value="CAG8721123.1"/>
    <property type="molecule type" value="Genomic_DNA"/>
</dbReference>
<comment type="caution">
    <text evidence="1">The sequence shown here is derived from an EMBL/GenBank/DDBJ whole genome shotgun (WGS) entry which is preliminary data.</text>
</comment>
<gene>
    <name evidence="1" type="ORF">SPELUC_LOCUS12445</name>
</gene>
<keyword evidence="2" id="KW-1185">Reference proteome</keyword>
<dbReference type="Proteomes" id="UP000789366">
    <property type="component" value="Unassembled WGS sequence"/>
</dbReference>